<dbReference type="GO" id="GO:0042910">
    <property type="term" value="F:xenobiotic transmembrane transporter activity"/>
    <property type="evidence" value="ECO:0007669"/>
    <property type="project" value="InterPro"/>
</dbReference>
<feature type="transmembrane region" description="Helical" evidence="15">
    <location>
        <begin position="271"/>
        <end position="295"/>
    </location>
</feature>
<dbReference type="STRING" id="1494.SAMN05216497_11238"/>
<feature type="transmembrane region" description="Helical" evidence="15">
    <location>
        <begin position="166"/>
        <end position="185"/>
    </location>
</feature>
<dbReference type="PANTHER" id="PTHR43298">
    <property type="entry name" value="MULTIDRUG RESISTANCE PROTEIN NORM-RELATED"/>
    <property type="match status" value="1"/>
</dbReference>
<dbReference type="GO" id="GO:0046677">
    <property type="term" value="P:response to antibiotic"/>
    <property type="evidence" value="ECO:0007669"/>
    <property type="project" value="UniProtKB-KW"/>
</dbReference>
<dbReference type="PIRSF" id="PIRSF006603">
    <property type="entry name" value="DinF"/>
    <property type="match status" value="1"/>
</dbReference>
<feature type="transmembrane region" description="Helical" evidence="15">
    <location>
        <begin position="94"/>
        <end position="117"/>
    </location>
</feature>
<evidence type="ECO:0000313" key="17">
    <source>
        <dbReference type="EMBL" id="SQB33263.1"/>
    </source>
</evidence>
<feature type="transmembrane region" description="Helical" evidence="15">
    <location>
        <begin position="191"/>
        <end position="213"/>
    </location>
</feature>
<feature type="transmembrane region" description="Helical" evidence="15">
    <location>
        <begin position="391"/>
        <end position="408"/>
    </location>
</feature>
<protein>
    <recommendedName>
        <fullName evidence="5">Multidrug export protein MepA</fullName>
    </recommendedName>
    <alternativeName>
        <fullName evidence="14">Multidrug-efflux transporter</fullName>
    </alternativeName>
    <alternativeName>
        <fullName evidence="4">Probable multidrug resistance protein NorM</fullName>
    </alternativeName>
</protein>
<keyword evidence="18" id="KW-1185">Reference proteome</keyword>
<keyword evidence="13" id="KW-0046">Antibiotic resistance</keyword>
<feature type="transmembrane region" description="Helical" evidence="15">
    <location>
        <begin position="316"/>
        <end position="346"/>
    </location>
</feature>
<reference evidence="16 18" key="1">
    <citation type="submission" date="2016-10" db="EMBL/GenBank/DDBJ databases">
        <authorList>
            <person name="Varghese N."/>
            <person name="Submissions S."/>
        </authorList>
    </citation>
    <scope>NUCLEOTIDE SEQUENCE [LARGE SCALE GENOMIC DNA]</scope>
    <source>
        <strain evidence="16 18">NLAE-zl-C224</strain>
    </source>
</reference>
<feature type="transmembrane region" description="Helical" evidence="15">
    <location>
        <begin position="137"/>
        <end position="159"/>
    </location>
</feature>
<keyword evidence="6" id="KW-0813">Transport</keyword>
<reference evidence="17 19" key="2">
    <citation type="submission" date="2018-06" db="EMBL/GenBank/DDBJ databases">
        <authorList>
            <consortium name="Pathogen Informatics"/>
            <person name="Doyle S."/>
        </authorList>
    </citation>
    <scope>NUCLEOTIDE SEQUENCE [LARGE SCALE GENOMIC DNA]</scope>
    <source>
        <strain evidence="17 19">NCTC13028</strain>
    </source>
</reference>
<evidence type="ECO:0000256" key="7">
    <source>
        <dbReference type="ARBA" id="ARBA00022449"/>
    </source>
</evidence>
<dbReference type="PANTHER" id="PTHR43298:SF2">
    <property type="entry name" value="FMN_FAD EXPORTER YEEO-RELATED"/>
    <property type="match status" value="1"/>
</dbReference>
<keyword evidence="7" id="KW-0050">Antiport</keyword>
<evidence type="ECO:0000313" key="16">
    <source>
        <dbReference type="EMBL" id="SDL21067.1"/>
    </source>
</evidence>
<evidence type="ECO:0000256" key="10">
    <source>
        <dbReference type="ARBA" id="ARBA00022989"/>
    </source>
</evidence>
<feature type="transmembrane region" description="Helical" evidence="15">
    <location>
        <begin position="12"/>
        <end position="31"/>
    </location>
</feature>
<evidence type="ECO:0000313" key="19">
    <source>
        <dbReference type="Proteomes" id="UP000250223"/>
    </source>
</evidence>
<dbReference type="Pfam" id="PF01554">
    <property type="entry name" value="MatE"/>
    <property type="match status" value="2"/>
</dbReference>
<evidence type="ECO:0000256" key="8">
    <source>
        <dbReference type="ARBA" id="ARBA00022475"/>
    </source>
</evidence>
<keyword evidence="12 15" id="KW-0472">Membrane</keyword>
<keyword evidence="8" id="KW-1003">Cell membrane</keyword>
<keyword evidence="9 15" id="KW-0812">Transmembrane</keyword>
<organism evidence="17 19">
    <name type="scientific">Clostridium cochlearium</name>
    <dbReference type="NCBI Taxonomy" id="1494"/>
    <lineage>
        <taxon>Bacteria</taxon>
        <taxon>Bacillati</taxon>
        <taxon>Bacillota</taxon>
        <taxon>Clostridia</taxon>
        <taxon>Eubacteriales</taxon>
        <taxon>Clostridiaceae</taxon>
        <taxon>Clostridium</taxon>
    </lineage>
</organism>
<dbReference type="GO" id="GO:0015297">
    <property type="term" value="F:antiporter activity"/>
    <property type="evidence" value="ECO:0007669"/>
    <property type="project" value="UniProtKB-KW"/>
</dbReference>
<dbReference type="InterPro" id="IPR048279">
    <property type="entry name" value="MdtK-like"/>
</dbReference>
<accession>A0A1G9I733</accession>
<dbReference type="OrthoDB" id="9811110at2"/>
<dbReference type="Proteomes" id="UP000198811">
    <property type="component" value="Unassembled WGS sequence"/>
</dbReference>
<evidence type="ECO:0000256" key="15">
    <source>
        <dbReference type="SAM" id="Phobius"/>
    </source>
</evidence>
<evidence type="ECO:0000256" key="5">
    <source>
        <dbReference type="ARBA" id="ARBA00022106"/>
    </source>
</evidence>
<proteinExistence type="inferred from homology"/>
<evidence type="ECO:0000256" key="2">
    <source>
        <dbReference type="ARBA" id="ARBA00004651"/>
    </source>
</evidence>
<evidence type="ECO:0000256" key="6">
    <source>
        <dbReference type="ARBA" id="ARBA00022448"/>
    </source>
</evidence>
<dbReference type="Proteomes" id="UP000250223">
    <property type="component" value="Unassembled WGS sequence"/>
</dbReference>
<evidence type="ECO:0000256" key="13">
    <source>
        <dbReference type="ARBA" id="ARBA00023251"/>
    </source>
</evidence>
<dbReference type="InterPro" id="IPR050222">
    <property type="entry name" value="MATE_MdtK"/>
</dbReference>
<comment type="function">
    <text evidence="1">Multidrug efflux pump.</text>
</comment>
<dbReference type="GO" id="GO:0005886">
    <property type="term" value="C:plasma membrane"/>
    <property type="evidence" value="ECO:0007669"/>
    <property type="project" value="UniProtKB-SubCell"/>
</dbReference>
<keyword evidence="11" id="KW-0406">Ion transport</keyword>
<gene>
    <name evidence="17" type="primary">mepA_1</name>
    <name evidence="17" type="ORF">NCTC13028_00255</name>
    <name evidence="16" type="ORF">SAMN05216497_11238</name>
</gene>
<name>A0A1G9I733_CLOCO</name>
<evidence type="ECO:0000256" key="11">
    <source>
        <dbReference type="ARBA" id="ARBA00023065"/>
    </source>
</evidence>
<evidence type="ECO:0000256" key="1">
    <source>
        <dbReference type="ARBA" id="ARBA00003408"/>
    </source>
</evidence>
<dbReference type="EMBL" id="FNGL01000012">
    <property type="protein sequence ID" value="SDL21067.1"/>
    <property type="molecule type" value="Genomic_DNA"/>
</dbReference>
<dbReference type="GO" id="GO:0006811">
    <property type="term" value="P:monoatomic ion transport"/>
    <property type="evidence" value="ECO:0007669"/>
    <property type="project" value="UniProtKB-KW"/>
</dbReference>
<feature type="transmembrane region" description="Helical" evidence="15">
    <location>
        <begin position="358"/>
        <end position="379"/>
    </location>
</feature>
<evidence type="ECO:0000256" key="9">
    <source>
        <dbReference type="ARBA" id="ARBA00022692"/>
    </source>
</evidence>
<dbReference type="EMBL" id="UAWC01000001">
    <property type="protein sequence ID" value="SQB33263.1"/>
    <property type="molecule type" value="Genomic_DNA"/>
</dbReference>
<feature type="transmembrane region" description="Helical" evidence="15">
    <location>
        <begin position="51"/>
        <end position="73"/>
    </location>
</feature>
<dbReference type="NCBIfam" id="TIGR00797">
    <property type="entry name" value="matE"/>
    <property type="match status" value="1"/>
</dbReference>
<dbReference type="CDD" id="cd13143">
    <property type="entry name" value="MATE_MepA_like"/>
    <property type="match status" value="1"/>
</dbReference>
<dbReference type="InterPro" id="IPR002528">
    <property type="entry name" value="MATE_fam"/>
</dbReference>
<dbReference type="InterPro" id="IPR045070">
    <property type="entry name" value="MATE_MepA-like"/>
</dbReference>
<sequence length="459" mass="50520">MGVKDNIFESNNIVKTLLKLAVPLVLSLLVAELYNLVDTIFVGRYVGPNAIGALTIAFPIQRFLISVGILIAVGTSTFISRSLGEKNYDNVKKGILNSISLTIVAIIVMSILIYIFRKPIIYKLGASDVLYPLAEEYISLILLGALFQSLTVVFSYILTSLGNTKIGLYANIIGATINIVIDFLLVAHFNIGIAGAAIATSVSQLLGFIYAYYAFKKVKNNLNLKFSFTLDLKLIWIIVSVGFSSFIVEFSDAINAGLLNNLLHASGGDEAVIIVGVVTKLSMFMYITIIGISIAMQPIISYNYGAENYKKMKKALKIAIIAVMGTSVVFWLGFLVFATPAIGFFLKEQTLLPRAVKAFRLCISLLPSVGIYYITIYYYQALGESRRSFLLSIYRQIVIFIPVAIVLIGKLGVLGAWIAYPLSDIISAITSIYFIRKAQSFDFEYSESLDKKDNSLVNF</sequence>
<comment type="similarity">
    <text evidence="3">Belongs to the multi antimicrobial extrusion (MATE) (TC 2.A.66.1) family. MepA subfamily.</text>
</comment>
<comment type="subcellular location">
    <subcellularLocation>
        <location evidence="2">Cell membrane</location>
        <topology evidence="2">Multi-pass membrane protein</topology>
    </subcellularLocation>
</comment>
<evidence type="ECO:0000256" key="3">
    <source>
        <dbReference type="ARBA" id="ARBA00008417"/>
    </source>
</evidence>
<evidence type="ECO:0000256" key="14">
    <source>
        <dbReference type="ARBA" id="ARBA00031636"/>
    </source>
</evidence>
<feature type="transmembrane region" description="Helical" evidence="15">
    <location>
        <begin position="414"/>
        <end position="435"/>
    </location>
</feature>
<dbReference type="AlphaFoldDB" id="A0A1G9I733"/>
<evidence type="ECO:0000256" key="4">
    <source>
        <dbReference type="ARBA" id="ARBA00020268"/>
    </source>
</evidence>
<evidence type="ECO:0000256" key="12">
    <source>
        <dbReference type="ARBA" id="ARBA00023136"/>
    </source>
</evidence>
<dbReference type="RefSeq" id="WP_089866210.1">
    <property type="nucleotide sequence ID" value="NZ_FNGL01000012.1"/>
</dbReference>
<keyword evidence="10 15" id="KW-1133">Transmembrane helix</keyword>
<feature type="transmembrane region" description="Helical" evidence="15">
    <location>
        <begin position="234"/>
        <end position="251"/>
    </location>
</feature>
<evidence type="ECO:0000313" key="18">
    <source>
        <dbReference type="Proteomes" id="UP000198811"/>
    </source>
</evidence>